<feature type="compositionally biased region" description="Basic residues" evidence="2">
    <location>
        <begin position="1"/>
        <end position="10"/>
    </location>
</feature>
<dbReference type="PANTHER" id="PTHR46896:SF2">
    <property type="entry name" value="SENTRIN-SPECIFIC PROTEASE 7"/>
    <property type="match status" value="1"/>
</dbReference>
<name>A6IQP9_RAT</name>
<dbReference type="PANTHER" id="PTHR46896">
    <property type="entry name" value="SENTRIN-SPECIFIC PROTEASE"/>
    <property type="match status" value="1"/>
</dbReference>
<accession>A6IQP9</accession>
<evidence type="ECO:0000256" key="2">
    <source>
        <dbReference type="SAM" id="MobiDB-lite"/>
    </source>
</evidence>
<keyword evidence="3" id="KW-0378">Hydrolase</keyword>
<dbReference type="InterPro" id="IPR051947">
    <property type="entry name" value="Sentrin-specific_protease"/>
</dbReference>
<feature type="region of interest" description="Disordered" evidence="2">
    <location>
        <begin position="182"/>
        <end position="203"/>
    </location>
</feature>
<dbReference type="GO" id="GO:0006508">
    <property type="term" value="P:proteolysis"/>
    <property type="evidence" value="ECO:0007669"/>
    <property type="project" value="UniProtKB-KW"/>
</dbReference>
<proteinExistence type="predicted"/>
<evidence type="ECO:0000313" key="3">
    <source>
        <dbReference type="EMBL" id="EDM11052.1"/>
    </source>
</evidence>
<organism evidence="3 4">
    <name type="scientific">Rattus norvegicus</name>
    <name type="common">Rat</name>
    <dbReference type="NCBI Taxonomy" id="10116"/>
    <lineage>
        <taxon>Eukaryota</taxon>
        <taxon>Metazoa</taxon>
        <taxon>Chordata</taxon>
        <taxon>Craniata</taxon>
        <taxon>Vertebrata</taxon>
        <taxon>Euteleostomi</taxon>
        <taxon>Mammalia</taxon>
        <taxon>Eutheria</taxon>
        <taxon>Euarchontoglires</taxon>
        <taxon>Glires</taxon>
        <taxon>Rodentia</taxon>
        <taxon>Myomorpha</taxon>
        <taxon>Muroidea</taxon>
        <taxon>Muridae</taxon>
        <taxon>Murinae</taxon>
        <taxon>Rattus</taxon>
    </lineage>
</organism>
<dbReference type="GO" id="GO:0008233">
    <property type="term" value="F:peptidase activity"/>
    <property type="evidence" value="ECO:0007669"/>
    <property type="project" value="UniProtKB-KW"/>
</dbReference>
<dbReference type="AlphaFoldDB" id="A6IQP9"/>
<protein>
    <submittedName>
        <fullName evidence="3">SUMO1/sentrin specific protease 7 (Predicted), isoform CRA_b</fullName>
    </submittedName>
</protein>
<gene>
    <name evidence="3" type="primary">Senp7_predicted</name>
    <name evidence="3" type="ORF">rCG_53016</name>
</gene>
<reference evidence="4" key="1">
    <citation type="submission" date="2005-09" db="EMBL/GenBank/DDBJ databases">
        <authorList>
            <person name="Mural R.J."/>
            <person name="Li P.W."/>
            <person name="Adams M.D."/>
            <person name="Amanatides P.G."/>
            <person name="Baden-Tillson H."/>
            <person name="Barnstead M."/>
            <person name="Chin S.H."/>
            <person name="Dew I."/>
            <person name="Evans C.A."/>
            <person name="Ferriera S."/>
            <person name="Flanigan M."/>
            <person name="Fosler C."/>
            <person name="Glodek A."/>
            <person name="Gu Z."/>
            <person name="Holt R.A."/>
            <person name="Jennings D."/>
            <person name="Kraft C.L."/>
            <person name="Lu F."/>
            <person name="Nguyen T."/>
            <person name="Nusskern D.R."/>
            <person name="Pfannkoch C.M."/>
            <person name="Sitter C."/>
            <person name="Sutton G.G."/>
            <person name="Venter J.C."/>
            <person name="Wang Z."/>
            <person name="Woodage T."/>
            <person name="Zheng X.H."/>
            <person name="Zhong F."/>
        </authorList>
    </citation>
    <scope>NUCLEOTIDE SEQUENCE [LARGE SCALE GENOMIC DNA]</scope>
    <source>
        <strain>BN</strain>
        <strain evidence="4">Sprague-Dawley</strain>
    </source>
</reference>
<dbReference type="EMBL" id="CH473967">
    <property type="protein sequence ID" value="EDM11052.1"/>
    <property type="molecule type" value="Genomic_DNA"/>
</dbReference>
<sequence>MDRARPGRRRASSEIVTEGKRKKSSPADLQKITKLLTVKSEDVLAQSPLPKLRGSECWWTRSLRNKVICLDHKTTKAAHGCPPKALPKRHLKVMLTNVLWTDLGREFRKTLPRNDAKLCDTSKVQSDSLPSTSVDSIETCQRLDPLHQSLNLSERIPRVILTDIRQTELGRKYLKIPSVTEASLSDTASPKSEELSSSADGSLESCQNVNHLKSFLSERLISTKGRETVPLPQASGD</sequence>
<evidence type="ECO:0000313" key="4">
    <source>
        <dbReference type="Proteomes" id="UP000234681"/>
    </source>
</evidence>
<keyword evidence="1" id="KW-0833">Ubl conjugation pathway</keyword>
<feature type="region of interest" description="Disordered" evidence="2">
    <location>
        <begin position="1"/>
        <end position="28"/>
    </location>
</feature>
<evidence type="ECO:0000256" key="1">
    <source>
        <dbReference type="ARBA" id="ARBA00022786"/>
    </source>
</evidence>
<dbReference type="Proteomes" id="UP000234681">
    <property type="component" value="Chromosome 11"/>
</dbReference>
<keyword evidence="3" id="KW-0645">Protease</keyword>